<name>A0AB72ZF88_YERPE</name>
<evidence type="ECO:0000313" key="2">
    <source>
        <dbReference type="EMBL" id="EIR13540.1"/>
    </source>
</evidence>
<comment type="caution">
    <text evidence="2">The sequence shown here is derived from an EMBL/GenBank/DDBJ whole genome shotgun (WGS) entry which is preliminary data.</text>
</comment>
<accession>A0AB72ZF88</accession>
<dbReference type="Pfam" id="PF22178">
    <property type="entry name" value="Gp5_trimer_C"/>
    <property type="match status" value="1"/>
</dbReference>
<dbReference type="Gene3D" id="2.20.220.20">
    <property type="match status" value="1"/>
</dbReference>
<organism evidence="2 3">
    <name type="scientific">Yersinia pestis PY-08</name>
    <dbReference type="NCBI Taxonomy" id="992134"/>
    <lineage>
        <taxon>Bacteria</taxon>
        <taxon>Pseudomonadati</taxon>
        <taxon>Pseudomonadota</taxon>
        <taxon>Gammaproteobacteria</taxon>
        <taxon>Enterobacterales</taxon>
        <taxon>Yersiniaceae</taxon>
        <taxon>Yersinia</taxon>
    </lineage>
</organism>
<sequence length="146" mass="15614">MRFEDAKGGEGLFMHAQKDMSTTVKDNQTTTVEKGNQTVTVEKGDRTVTVATGNETTDITQGSLTETIKVRRSTCANFIQVKAEGDAPGTQLYTATEQIKFVVGKSSITLNPDSIILQFSGSTSITLNAANIDAIAPLINLNKDKG</sequence>
<reference evidence="2 3" key="1">
    <citation type="submission" date="2012-05" db="EMBL/GenBank/DDBJ databases">
        <title>Genome sequence of Yersinia Pestis PY-08.</title>
        <authorList>
            <person name="Santana-Cruz I."/>
            <person name="Sengamalay N."/>
            <person name="McCracken C."/>
            <person name="Daugherty S.C."/>
            <person name="Maroo A."/>
            <person name="Vara P.G."/>
            <person name="Tallon L.J."/>
            <person name="Sadzewicz L."/>
            <person name="Vinetz J.M."/>
            <person name="Cespedes Zambrano M.J."/>
            <person name="Fraser-Liggett C.M."/>
            <person name="Tettelin H."/>
        </authorList>
    </citation>
    <scope>NUCLEOTIDE SEQUENCE [LARGE SCALE GENOMIC DNA]</scope>
    <source>
        <strain evidence="2 3">PY-08</strain>
    </source>
</reference>
<evidence type="ECO:0000259" key="1">
    <source>
        <dbReference type="Pfam" id="PF22178"/>
    </source>
</evidence>
<protein>
    <recommendedName>
        <fullName evidence="1">Gp5/Type VI secretion system Vgr C-terminal trimerisation domain-containing protein</fullName>
    </recommendedName>
</protein>
<dbReference type="SUPFAM" id="SSF69349">
    <property type="entry name" value="Phage fibre proteins"/>
    <property type="match status" value="1"/>
</dbReference>
<dbReference type="EMBL" id="AKRT01000460">
    <property type="protein sequence ID" value="EIR13540.1"/>
    <property type="molecule type" value="Genomic_DNA"/>
</dbReference>
<feature type="domain" description="Gp5/Type VI secretion system Vgr C-terminal trimerisation" evidence="1">
    <location>
        <begin position="1"/>
        <end position="73"/>
    </location>
</feature>
<dbReference type="AlphaFoldDB" id="A0AB72ZF88"/>
<dbReference type="Proteomes" id="UP000003231">
    <property type="component" value="Unassembled WGS sequence"/>
</dbReference>
<proteinExistence type="predicted"/>
<dbReference type="InterPro" id="IPR054030">
    <property type="entry name" value="Gp5_Vgr_C"/>
</dbReference>
<evidence type="ECO:0000313" key="3">
    <source>
        <dbReference type="Proteomes" id="UP000003231"/>
    </source>
</evidence>
<gene>
    <name evidence="2" type="ORF">YPPY08_4148</name>
</gene>